<name>A0A9Q1H0F7_9CARY</name>
<evidence type="ECO:0000256" key="3">
    <source>
        <dbReference type="ARBA" id="ARBA00022801"/>
    </source>
</evidence>
<dbReference type="EMBL" id="JAKOGI010001081">
    <property type="protein sequence ID" value="KAJ8427868.1"/>
    <property type="molecule type" value="Genomic_DNA"/>
</dbReference>
<comment type="similarity">
    <text evidence="1">Belongs to the peptidase C48 family.</text>
</comment>
<evidence type="ECO:0000256" key="2">
    <source>
        <dbReference type="ARBA" id="ARBA00022670"/>
    </source>
</evidence>
<dbReference type="AlphaFoldDB" id="A0A9Q1H0F7"/>
<dbReference type="GO" id="GO:0006508">
    <property type="term" value="P:proteolysis"/>
    <property type="evidence" value="ECO:0007669"/>
    <property type="project" value="UniProtKB-KW"/>
</dbReference>
<reference evidence="5" key="1">
    <citation type="submission" date="2022-04" db="EMBL/GenBank/DDBJ databases">
        <title>Carnegiea gigantea Genome sequencing and assembly v2.</title>
        <authorList>
            <person name="Copetti D."/>
            <person name="Sanderson M.J."/>
            <person name="Burquez A."/>
            <person name="Wojciechowski M.F."/>
        </authorList>
    </citation>
    <scope>NUCLEOTIDE SEQUENCE</scope>
    <source>
        <strain evidence="5">SGP5-SGP5p</strain>
        <tissue evidence="5">Aerial part</tissue>
    </source>
</reference>
<evidence type="ECO:0000313" key="6">
    <source>
        <dbReference type="Proteomes" id="UP001153076"/>
    </source>
</evidence>
<dbReference type="GO" id="GO:0008234">
    <property type="term" value="F:cysteine-type peptidase activity"/>
    <property type="evidence" value="ECO:0007669"/>
    <property type="project" value="InterPro"/>
</dbReference>
<dbReference type="OrthoDB" id="1434197at2759"/>
<sequence>MENSTQNMQKVQLFRTILEDKGAPIACKGNCEEQNSLEAHMNFIENLVVKVSSDIISLMSIVKENSDTLKMLNANVNRVMKRVVDNETTKSNNNMTDKCAKTYITHPSKSSEKKELPMKFEDADEMIVAEHNFSKEDMRSANELTNSIGVVYIPMNDRVVHWFLIVVHLQCRRVAFLNSLPSNKSNDFRRESAKDLVYIPFKDGKVH</sequence>
<dbReference type="InterPro" id="IPR003653">
    <property type="entry name" value="Peptidase_C48_C"/>
</dbReference>
<evidence type="ECO:0000313" key="5">
    <source>
        <dbReference type="EMBL" id="KAJ8427868.1"/>
    </source>
</evidence>
<feature type="domain" description="Ubiquitin-like protease family profile" evidence="4">
    <location>
        <begin position="74"/>
        <end position="185"/>
    </location>
</feature>
<proteinExistence type="inferred from homology"/>
<evidence type="ECO:0000256" key="1">
    <source>
        <dbReference type="ARBA" id="ARBA00005234"/>
    </source>
</evidence>
<keyword evidence="2" id="KW-0645">Protease</keyword>
<dbReference type="Proteomes" id="UP001153076">
    <property type="component" value="Unassembled WGS sequence"/>
</dbReference>
<dbReference type="InterPro" id="IPR038765">
    <property type="entry name" value="Papain-like_cys_pep_sf"/>
</dbReference>
<gene>
    <name evidence="5" type="ORF">Cgig2_024878</name>
</gene>
<dbReference type="Pfam" id="PF02902">
    <property type="entry name" value="Peptidase_C48"/>
    <property type="match status" value="1"/>
</dbReference>
<dbReference type="SUPFAM" id="SSF54001">
    <property type="entry name" value="Cysteine proteinases"/>
    <property type="match status" value="1"/>
</dbReference>
<protein>
    <recommendedName>
        <fullName evidence="4">Ubiquitin-like protease family profile domain-containing protein</fullName>
    </recommendedName>
</protein>
<accession>A0A9Q1H0F7</accession>
<organism evidence="5 6">
    <name type="scientific">Carnegiea gigantea</name>
    <dbReference type="NCBI Taxonomy" id="171969"/>
    <lineage>
        <taxon>Eukaryota</taxon>
        <taxon>Viridiplantae</taxon>
        <taxon>Streptophyta</taxon>
        <taxon>Embryophyta</taxon>
        <taxon>Tracheophyta</taxon>
        <taxon>Spermatophyta</taxon>
        <taxon>Magnoliopsida</taxon>
        <taxon>eudicotyledons</taxon>
        <taxon>Gunneridae</taxon>
        <taxon>Pentapetalae</taxon>
        <taxon>Caryophyllales</taxon>
        <taxon>Cactineae</taxon>
        <taxon>Cactaceae</taxon>
        <taxon>Cactoideae</taxon>
        <taxon>Echinocereeae</taxon>
        <taxon>Carnegiea</taxon>
    </lineage>
</organism>
<comment type="caution">
    <text evidence="5">The sequence shown here is derived from an EMBL/GenBank/DDBJ whole genome shotgun (WGS) entry which is preliminary data.</text>
</comment>
<keyword evidence="3" id="KW-0378">Hydrolase</keyword>
<keyword evidence="6" id="KW-1185">Reference proteome</keyword>
<evidence type="ECO:0000259" key="4">
    <source>
        <dbReference type="Pfam" id="PF02902"/>
    </source>
</evidence>
<dbReference type="Gene3D" id="3.40.395.10">
    <property type="entry name" value="Adenoviral Proteinase, Chain A"/>
    <property type="match status" value="1"/>
</dbReference>